<proteinExistence type="predicted"/>
<feature type="domain" description="HTH cro/C1-type" evidence="1">
    <location>
        <begin position="17"/>
        <end position="72"/>
    </location>
</feature>
<name>A0A1S7S637_9HYPH</name>
<dbReference type="Pfam" id="PF01381">
    <property type="entry name" value="HTH_3"/>
    <property type="match status" value="1"/>
</dbReference>
<reference evidence="3" key="1">
    <citation type="submission" date="2016-01" db="EMBL/GenBank/DDBJ databases">
        <authorList>
            <person name="Regsiter A."/>
            <person name="william w."/>
        </authorList>
    </citation>
    <scope>NUCLEOTIDE SEQUENCE [LARGE SCALE GENOMIC DNA]</scope>
    <source>
        <strain evidence="3">CFBP 6623</strain>
    </source>
</reference>
<dbReference type="AlphaFoldDB" id="A0A1S7S637"/>
<keyword evidence="3" id="KW-1185">Reference proteome</keyword>
<dbReference type="InterPro" id="IPR010982">
    <property type="entry name" value="Lambda_DNA-bd_dom_sf"/>
</dbReference>
<evidence type="ECO:0000259" key="1">
    <source>
        <dbReference type="PROSITE" id="PS50943"/>
    </source>
</evidence>
<evidence type="ECO:0000313" key="2">
    <source>
        <dbReference type="EMBL" id="CUX63287.1"/>
    </source>
</evidence>
<organism evidence="2 3">
    <name type="scientific">Agrobacterium tomkonis CFBP 6623</name>
    <dbReference type="NCBI Taxonomy" id="1183432"/>
    <lineage>
        <taxon>Bacteria</taxon>
        <taxon>Pseudomonadati</taxon>
        <taxon>Pseudomonadota</taxon>
        <taxon>Alphaproteobacteria</taxon>
        <taxon>Hyphomicrobiales</taxon>
        <taxon>Rhizobiaceae</taxon>
        <taxon>Rhizobium/Agrobacterium group</taxon>
        <taxon>Agrobacterium</taxon>
        <taxon>Agrobacterium tumefaciens complex</taxon>
    </lineage>
</organism>
<evidence type="ECO:0000313" key="3">
    <source>
        <dbReference type="Proteomes" id="UP000191988"/>
    </source>
</evidence>
<dbReference type="CDD" id="cd00093">
    <property type="entry name" value="HTH_XRE"/>
    <property type="match status" value="1"/>
</dbReference>
<dbReference type="SUPFAM" id="SSF47413">
    <property type="entry name" value="lambda repressor-like DNA-binding domains"/>
    <property type="match status" value="1"/>
</dbReference>
<dbReference type="RefSeq" id="WP_045021911.1">
    <property type="nucleotide sequence ID" value="NZ_LT009724.1"/>
</dbReference>
<dbReference type="GO" id="GO:0003677">
    <property type="term" value="F:DNA binding"/>
    <property type="evidence" value="ECO:0007669"/>
    <property type="project" value="InterPro"/>
</dbReference>
<dbReference type="Proteomes" id="UP000191988">
    <property type="component" value="Unassembled WGS sequence"/>
</dbReference>
<dbReference type="PROSITE" id="PS50943">
    <property type="entry name" value="HTH_CROC1"/>
    <property type="match status" value="1"/>
</dbReference>
<sequence length="84" mass="9448">MQKTIWSKGHRALIDLIIDKRKAAGLKQEDVAKALGQTQPWVAHLESYERRVDVIEYVRIARVIGFDPSAELEALAPVILGEQP</sequence>
<dbReference type="InterPro" id="IPR001387">
    <property type="entry name" value="Cro/C1-type_HTH"/>
</dbReference>
<dbReference type="SMART" id="SM00530">
    <property type="entry name" value="HTH_XRE"/>
    <property type="match status" value="1"/>
</dbReference>
<gene>
    <name evidence="2" type="ORF">AGR3A_Lc70024</name>
</gene>
<dbReference type="EMBL" id="FBWK01000062">
    <property type="protein sequence ID" value="CUX63287.1"/>
    <property type="molecule type" value="Genomic_DNA"/>
</dbReference>
<accession>A0A1S7S637</accession>
<protein>
    <submittedName>
        <fullName evidence="2">Transcriptional regulator, XRE family</fullName>
    </submittedName>
</protein>
<dbReference type="STRING" id="1183432.AGR3A_Lc70024"/>
<dbReference type="Gene3D" id="1.10.260.40">
    <property type="entry name" value="lambda repressor-like DNA-binding domains"/>
    <property type="match status" value="1"/>
</dbReference>